<dbReference type="EMBL" id="CAJRGZ010000027">
    <property type="protein sequence ID" value="CAG5182043.1"/>
    <property type="molecule type" value="Genomic_DNA"/>
</dbReference>
<keyword evidence="4" id="KW-1185">Reference proteome</keyword>
<evidence type="ECO:0000313" key="3">
    <source>
        <dbReference type="EMBL" id="CAG5182043.1"/>
    </source>
</evidence>
<dbReference type="GeneID" id="67022242"/>
<feature type="region of interest" description="Disordered" evidence="1">
    <location>
        <begin position="1"/>
        <end position="36"/>
    </location>
</feature>
<evidence type="ECO:0000313" key="4">
    <source>
        <dbReference type="Proteomes" id="UP000676310"/>
    </source>
</evidence>
<dbReference type="PANTHER" id="PTHR42678:SF34">
    <property type="entry name" value="OS04G0183300 PROTEIN"/>
    <property type="match status" value="1"/>
</dbReference>
<evidence type="ECO:0000256" key="1">
    <source>
        <dbReference type="SAM" id="MobiDB-lite"/>
    </source>
</evidence>
<dbReference type="InterPro" id="IPR036928">
    <property type="entry name" value="AS_sf"/>
</dbReference>
<dbReference type="Pfam" id="PF01425">
    <property type="entry name" value="Amidase"/>
    <property type="match status" value="1"/>
</dbReference>
<proteinExistence type="predicted"/>
<feature type="compositionally biased region" description="Low complexity" evidence="1">
    <location>
        <begin position="11"/>
        <end position="36"/>
    </location>
</feature>
<feature type="domain" description="Amidase" evidence="2">
    <location>
        <begin position="64"/>
        <end position="520"/>
    </location>
</feature>
<protein>
    <recommendedName>
        <fullName evidence="2">Amidase domain-containing protein</fullName>
    </recommendedName>
</protein>
<sequence>MLTTYETNMLTSSSASTSSTPVKITTTQEASTSTNTDSGIPALANLDLLTIHNAYQNHLCTAVELTSAYLAQIQELNPEFHALAEINPDATSTAHLLDTERLTKGPRGLLHGIPILLKDNIPTLDATSTTCGSVALIGARPPREAEVVTAVRKAGAVVLGKGNMAEWAGFRSTSGCSGWSARGGQTKGIYYPGMKASGSSGGCAVAVATGMCFAALGTETCYSIVSPAEKSGIIGFKPTRGLLSSEGLIHASKRLDTIGILTRTVSDASLFLVGLVQQGGHLSSPMKQKLVHDLGSTCSSTYLYGVRIGIPSGLSDLQNLPSCKKEAFERTITRLESAGATIIRDFPIPGARSWEVLPHEARDVILATDMKVVINTYLSSLVTNPNNIKNLQDLIAFTKAHPAEQYPQRNVQGLERAEASDPDGLLYNTMLAKDRYYTGEGGIEAALCRKCCDVMILPTLSVTMQTFAAKAASPVMSVPMGAFPEDTPVEKDSKNGLVNVAPGIPFSAYIFGRAAKDEDVLKVGHVLEQVTKVRKTLVPYVDATAQQTR</sequence>
<accession>A0A8J2I993</accession>
<dbReference type="Gene3D" id="3.90.1300.10">
    <property type="entry name" value="Amidase signature (AS) domain"/>
    <property type="match status" value="1"/>
</dbReference>
<reference evidence="3" key="1">
    <citation type="submission" date="2021-05" db="EMBL/GenBank/DDBJ databases">
        <authorList>
            <person name="Stam R."/>
        </authorList>
    </citation>
    <scope>NUCLEOTIDE SEQUENCE</scope>
    <source>
        <strain evidence="3">CS162</strain>
    </source>
</reference>
<organism evidence="3 4">
    <name type="scientific">Alternaria atra</name>
    <dbReference type="NCBI Taxonomy" id="119953"/>
    <lineage>
        <taxon>Eukaryota</taxon>
        <taxon>Fungi</taxon>
        <taxon>Dikarya</taxon>
        <taxon>Ascomycota</taxon>
        <taxon>Pezizomycotina</taxon>
        <taxon>Dothideomycetes</taxon>
        <taxon>Pleosporomycetidae</taxon>
        <taxon>Pleosporales</taxon>
        <taxon>Pleosporineae</taxon>
        <taxon>Pleosporaceae</taxon>
        <taxon>Alternaria</taxon>
        <taxon>Alternaria sect. Ulocladioides</taxon>
    </lineage>
</organism>
<dbReference type="RefSeq" id="XP_043173534.1">
    <property type="nucleotide sequence ID" value="XM_043317599.1"/>
</dbReference>
<dbReference type="OrthoDB" id="566138at2759"/>
<name>A0A8J2I993_9PLEO</name>
<dbReference type="InterPro" id="IPR023631">
    <property type="entry name" value="Amidase_dom"/>
</dbReference>
<dbReference type="SUPFAM" id="SSF75304">
    <property type="entry name" value="Amidase signature (AS) enzymes"/>
    <property type="match status" value="1"/>
</dbReference>
<dbReference type="Proteomes" id="UP000676310">
    <property type="component" value="Unassembled WGS sequence"/>
</dbReference>
<gene>
    <name evidence="3" type="ORF">ALTATR162_LOCUS9963</name>
</gene>
<comment type="caution">
    <text evidence="3">The sequence shown here is derived from an EMBL/GenBank/DDBJ whole genome shotgun (WGS) entry which is preliminary data.</text>
</comment>
<dbReference type="PANTHER" id="PTHR42678">
    <property type="entry name" value="AMIDASE"/>
    <property type="match status" value="1"/>
</dbReference>
<dbReference type="AlphaFoldDB" id="A0A8J2I993"/>
<evidence type="ECO:0000259" key="2">
    <source>
        <dbReference type="Pfam" id="PF01425"/>
    </source>
</evidence>
<feature type="compositionally biased region" description="Polar residues" evidence="1">
    <location>
        <begin position="1"/>
        <end position="10"/>
    </location>
</feature>